<evidence type="ECO:0000313" key="5">
    <source>
        <dbReference type="EMBL" id="ORB55667.1"/>
    </source>
</evidence>
<dbReference type="InterPro" id="IPR038332">
    <property type="entry name" value="PPE_sf"/>
</dbReference>
<comment type="similarity">
    <text evidence="1">Belongs to the mycobacterial PPE family.</text>
</comment>
<dbReference type="InterPro" id="IPR000030">
    <property type="entry name" value="PPE_dom"/>
</dbReference>
<organism evidence="5 6">
    <name type="scientific">Mycolicibacterium rhodesiae</name>
    <name type="common">Mycobacterium rhodesiae</name>
    <dbReference type="NCBI Taxonomy" id="36814"/>
    <lineage>
        <taxon>Bacteria</taxon>
        <taxon>Bacillati</taxon>
        <taxon>Actinomycetota</taxon>
        <taxon>Actinomycetes</taxon>
        <taxon>Mycobacteriales</taxon>
        <taxon>Mycobacteriaceae</taxon>
        <taxon>Mycolicibacterium</taxon>
    </lineage>
</organism>
<dbReference type="SUPFAM" id="SSF140459">
    <property type="entry name" value="PE/PPE dimer-like"/>
    <property type="match status" value="1"/>
</dbReference>
<dbReference type="PANTHER" id="PTHR46766:SF1">
    <property type="entry name" value="GLUTAMINE-RICH PROTEIN 2"/>
    <property type="match status" value="1"/>
</dbReference>
<dbReference type="EMBL" id="MVIH01000002">
    <property type="protein sequence ID" value="ORB55667.1"/>
    <property type="molecule type" value="Genomic_DNA"/>
</dbReference>
<evidence type="ECO:0000259" key="3">
    <source>
        <dbReference type="Pfam" id="PF00823"/>
    </source>
</evidence>
<dbReference type="Pfam" id="PF00823">
    <property type="entry name" value="PPE"/>
    <property type="match status" value="1"/>
</dbReference>
<sequence>MTAPIWFASPPEVHSALLSAGPGAGQMLAAAAAWETLSVEYAGAAAELTQILAAVQAGSWQGPSAEQYVVSHAPYLAWLEQASAHSAGAAAQQQTAAAAYTAALAAMPTLPELAANHTVHGVLMATNFFGINTIPIALNEADYVRMWIQAATTMSVYQTVAGTALAAAPRGVPAPTIVLPGADAASSTTAFASAAQPQAGESGSALTNSNSILDLLEAYIKSLPDGDLIWDFLTHPVQSLQQIIVDFLTNPVQAWQTWGPLLSALLYQAIFQPVGWTTWGLVLSSPLWAPMLLVAGLPLLGLLTLVPNPAAPDVAPEQAPAPIQARQPNVWPVSSAAPTVPATAPAAPTAAGAQAPASAPTAPAPAAQAVFYAVGGADPDEGPGPSLTEGSGAKAPVSEAAPAAAALSSVQAKERAQRRRAQRLKDRAHRDEYMDLTSDAGVPAEPAAPPTTSSSDRGAGTLGFTGTATKARDVTAAGLTEFAGDTQHERPITPMLPATWDSDPSDRDHHRE</sequence>
<dbReference type="FunFam" id="1.20.1260.20:FF:000001">
    <property type="entry name" value="PPE family protein PPE41"/>
    <property type="match status" value="1"/>
</dbReference>
<feature type="region of interest" description="Disordered" evidence="2">
    <location>
        <begin position="334"/>
        <end position="361"/>
    </location>
</feature>
<dbReference type="InterPro" id="IPR043641">
    <property type="entry name" value="PPE-PPW_C"/>
</dbReference>
<name>A0A1X0J198_MYCRH</name>
<feature type="compositionally biased region" description="Low complexity" evidence="2">
    <location>
        <begin position="450"/>
        <end position="469"/>
    </location>
</feature>
<feature type="compositionally biased region" description="Basic and acidic residues" evidence="2">
    <location>
        <begin position="423"/>
        <end position="433"/>
    </location>
</feature>
<feature type="compositionally biased region" description="Low complexity" evidence="2">
    <location>
        <begin position="393"/>
        <end position="411"/>
    </location>
</feature>
<protein>
    <submittedName>
        <fullName evidence="5">PPE family protein</fullName>
    </submittedName>
</protein>
<dbReference type="Pfam" id="PF18878">
    <property type="entry name" value="PPE-PPW"/>
    <property type="match status" value="1"/>
</dbReference>
<dbReference type="OrthoDB" id="4753487at2"/>
<proteinExistence type="inferred from homology"/>
<keyword evidence="6" id="KW-1185">Reference proteome</keyword>
<accession>A0A1X0J198</accession>
<evidence type="ECO:0000313" key="6">
    <source>
        <dbReference type="Proteomes" id="UP000192534"/>
    </source>
</evidence>
<feature type="region of interest" description="Disordered" evidence="2">
    <location>
        <begin position="374"/>
        <end position="512"/>
    </location>
</feature>
<dbReference type="PANTHER" id="PTHR46766">
    <property type="entry name" value="GLUTAMINE-RICH PROTEIN 2"/>
    <property type="match status" value="1"/>
</dbReference>
<feature type="domain" description="PPE-PPW subfamily C-terminal" evidence="4">
    <location>
        <begin position="454"/>
        <end position="500"/>
    </location>
</feature>
<reference evidence="5 6" key="1">
    <citation type="submission" date="2016-12" db="EMBL/GenBank/DDBJ databases">
        <title>The new phylogeny of genus Mycobacterium.</title>
        <authorList>
            <person name="Tortoli E."/>
            <person name="Trovato A."/>
            <person name="Cirillo D.M."/>
        </authorList>
    </citation>
    <scope>NUCLEOTIDE SEQUENCE [LARGE SCALE GENOMIC DNA]</scope>
    <source>
        <strain evidence="5 6">DSM 44223</strain>
    </source>
</reference>
<gene>
    <name evidence="5" type="ORF">BST42_04410</name>
</gene>
<feature type="domain" description="PPE" evidence="3">
    <location>
        <begin position="6"/>
        <end position="168"/>
    </location>
</feature>
<dbReference type="Gene3D" id="1.20.1260.20">
    <property type="entry name" value="PPE superfamily"/>
    <property type="match status" value="1"/>
</dbReference>
<evidence type="ECO:0000256" key="1">
    <source>
        <dbReference type="ARBA" id="ARBA00010652"/>
    </source>
</evidence>
<dbReference type="RefSeq" id="WP_083117360.1">
    <property type="nucleotide sequence ID" value="NZ_JACKUO010000022.1"/>
</dbReference>
<evidence type="ECO:0000259" key="4">
    <source>
        <dbReference type="Pfam" id="PF18878"/>
    </source>
</evidence>
<dbReference type="GO" id="GO:0052572">
    <property type="term" value="P:response to host immune response"/>
    <property type="evidence" value="ECO:0007669"/>
    <property type="project" value="TreeGrafter"/>
</dbReference>
<dbReference type="Proteomes" id="UP000192534">
    <property type="component" value="Unassembled WGS sequence"/>
</dbReference>
<comment type="caution">
    <text evidence="5">The sequence shown here is derived from an EMBL/GenBank/DDBJ whole genome shotgun (WGS) entry which is preliminary data.</text>
</comment>
<dbReference type="AlphaFoldDB" id="A0A1X0J198"/>
<evidence type="ECO:0000256" key="2">
    <source>
        <dbReference type="SAM" id="MobiDB-lite"/>
    </source>
</evidence>